<keyword evidence="1" id="KW-0732">Signal</keyword>
<keyword evidence="4" id="KW-1185">Reference proteome</keyword>
<evidence type="ECO:0000313" key="3">
    <source>
        <dbReference type="EMBL" id="SEL57719.1"/>
    </source>
</evidence>
<dbReference type="RefSeq" id="WP_089910146.1">
    <property type="nucleotide sequence ID" value="NZ_FOBB01000002.1"/>
</dbReference>
<evidence type="ECO:0000313" key="4">
    <source>
        <dbReference type="Proteomes" id="UP000198984"/>
    </source>
</evidence>
<dbReference type="OrthoDB" id="905812at2"/>
<dbReference type="Pfam" id="PF14905">
    <property type="entry name" value="OMP_b-brl_3"/>
    <property type="match status" value="1"/>
</dbReference>
<keyword evidence="3" id="KW-0675">Receptor</keyword>
<dbReference type="Proteomes" id="UP000198984">
    <property type="component" value="Unassembled WGS sequence"/>
</dbReference>
<organism evidence="3 4">
    <name type="scientific">Chitinophaga rupis</name>
    <dbReference type="NCBI Taxonomy" id="573321"/>
    <lineage>
        <taxon>Bacteria</taxon>
        <taxon>Pseudomonadati</taxon>
        <taxon>Bacteroidota</taxon>
        <taxon>Chitinophagia</taxon>
        <taxon>Chitinophagales</taxon>
        <taxon>Chitinophagaceae</taxon>
        <taxon>Chitinophaga</taxon>
    </lineage>
</organism>
<evidence type="ECO:0000259" key="2">
    <source>
        <dbReference type="Pfam" id="PF14905"/>
    </source>
</evidence>
<evidence type="ECO:0000256" key="1">
    <source>
        <dbReference type="SAM" id="SignalP"/>
    </source>
</evidence>
<feature type="signal peptide" evidence="1">
    <location>
        <begin position="1"/>
        <end position="19"/>
    </location>
</feature>
<reference evidence="3 4" key="1">
    <citation type="submission" date="2016-10" db="EMBL/GenBank/DDBJ databases">
        <authorList>
            <person name="de Groot N.N."/>
        </authorList>
    </citation>
    <scope>NUCLEOTIDE SEQUENCE [LARGE SCALE GENOMIC DNA]</scope>
    <source>
        <strain evidence="3 4">DSM 21039</strain>
    </source>
</reference>
<dbReference type="AlphaFoldDB" id="A0A1H7RC91"/>
<name>A0A1H7RC91_9BACT</name>
<dbReference type="EMBL" id="FOBB01000002">
    <property type="protein sequence ID" value="SEL57719.1"/>
    <property type="molecule type" value="Genomic_DNA"/>
</dbReference>
<dbReference type="Gene3D" id="2.170.130.10">
    <property type="entry name" value="TonB-dependent receptor, plug domain"/>
    <property type="match status" value="1"/>
</dbReference>
<feature type="chain" id="PRO_5011531054" evidence="1">
    <location>
        <begin position="20"/>
        <end position="731"/>
    </location>
</feature>
<protein>
    <submittedName>
        <fullName evidence="3">TonB-dependent Receptor Plug Domain</fullName>
    </submittedName>
</protein>
<accession>A0A1H7RC91</accession>
<feature type="domain" description="Outer membrane protein beta-barrel" evidence="2">
    <location>
        <begin position="298"/>
        <end position="705"/>
    </location>
</feature>
<proteinExistence type="predicted"/>
<dbReference type="InterPro" id="IPR041700">
    <property type="entry name" value="OMP_b-brl_3"/>
</dbReference>
<dbReference type="SUPFAM" id="SSF56935">
    <property type="entry name" value="Porins"/>
    <property type="match status" value="1"/>
</dbReference>
<dbReference type="STRING" id="573321.SAMN04488505_102590"/>
<gene>
    <name evidence="3" type="ORF">SAMN04488505_102590</name>
</gene>
<sequence length="731" mass="82898">MKTIFVITAIILCIHNLYAQQPVTDSAQKKVHLKAVEVTAKKPLLVQDIDKTIVNVDAMISSAASNTLEVLEKTPGVLVDNNGQISLNGKGALVLIDGRSTYLSAQDLSSYLRSIPGASLDKIELIDNPSAKYDASGGAVINIRLKKNRQNGVNGNFFTSYSQGVYDRENTNLNINYKRGKLNFFGNFDYSRERNYSADDNNRQFYTDDTQLTNSVLLQNRRQNSFRSTSLRVGMDHMVNKNTTWGFVLYGDLNPHKEWMNYRSSSLNPGHITDSTSQGFMRGQDRRKNGAANLNYQHKFNNEGRELSADLDYIRYQIPGTQHLQNNSFLPDGTLNDQAVFGYNLLPGIDIYSFKADYTHPLKNKAGWEAGVKSSYVTNDNNSQYLDLEGSYPVQDDRRSNHFIYRENINAAYINARKSWRRIGVQAGLRIENTHLQGHQVANTYTPDSSFTRTYTNLFPSVFVSYKLDSAGNNTVTASINRRINRPNYQLLNPFLFYQDNYTYTAGNPLLRAQYQTQYALKYQHRQNLGIGLQYGRFNDIIFQTTEAAGNIFITRPGNVFFGYMILLSVNTQLKPTTWWSLNANLQLAKMALKGTVGTEDLRNGTSTGRLNIMNQFSFQKGWSAELTGLYFGKDIQGQRTVDPRYRVAAAVQKKILKDKGSIRLSAEDIFHTWIPKERVISIKQASVYHTNETDTQRIGVAFTYRFGKEDFARKRKHADNAADAETERAN</sequence>
<dbReference type="InterPro" id="IPR037066">
    <property type="entry name" value="Plug_dom_sf"/>
</dbReference>